<evidence type="ECO:0000256" key="8">
    <source>
        <dbReference type="SAM" id="SignalP"/>
    </source>
</evidence>
<feature type="region of interest" description="Disordered" evidence="7">
    <location>
        <begin position="253"/>
        <end position="301"/>
    </location>
</feature>
<dbReference type="Gene3D" id="6.10.250.3150">
    <property type="match status" value="1"/>
</dbReference>
<reference evidence="10 11" key="1">
    <citation type="submission" date="2014-09" db="EMBL/GenBank/DDBJ databases">
        <title>Butyrate-producing bacteria isolated from human gut.</title>
        <authorList>
            <person name="Zhang Q."/>
            <person name="Zhao L."/>
        </authorList>
    </citation>
    <scope>NUCLEOTIDE SEQUENCE [LARGE SCALE GENOMIC DNA]</scope>
    <source>
        <strain evidence="10 11">21</strain>
    </source>
</reference>
<dbReference type="PROSITE" id="PS51935">
    <property type="entry name" value="NLPC_P60"/>
    <property type="match status" value="1"/>
</dbReference>
<evidence type="ECO:0000259" key="9">
    <source>
        <dbReference type="PROSITE" id="PS51935"/>
    </source>
</evidence>
<dbReference type="Gene3D" id="3.90.1720.10">
    <property type="entry name" value="endopeptidase domain like (from Nostoc punctiforme)"/>
    <property type="match status" value="1"/>
</dbReference>
<evidence type="ECO:0000256" key="5">
    <source>
        <dbReference type="ARBA" id="ARBA00022807"/>
    </source>
</evidence>
<evidence type="ECO:0000256" key="2">
    <source>
        <dbReference type="ARBA" id="ARBA00022670"/>
    </source>
</evidence>
<gene>
    <name evidence="10" type="ORF">LG34_13715</name>
</gene>
<organism evidence="10 11">
    <name type="scientific">Eubacterium ramulus</name>
    <dbReference type="NCBI Taxonomy" id="39490"/>
    <lineage>
        <taxon>Bacteria</taxon>
        <taxon>Bacillati</taxon>
        <taxon>Bacillota</taxon>
        <taxon>Clostridia</taxon>
        <taxon>Eubacteriales</taxon>
        <taxon>Eubacteriaceae</taxon>
        <taxon>Eubacterium</taxon>
    </lineage>
</organism>
<dbReference type="SUPFAM" id="SSF54001">
    <property type="entry name" value="Cysteine proteinases"/>
    <property type="match status" value="1"/>
</dbReference>
<dbReference type="Proteomes" id="UP000245288">
    <property type="component" value="Unassembled WGS sequence"/>
</dbReference>
<evidence type="ECO:0000256" key="4">
    <source>
        <dbReference type="ARBA" id="ARBA00022801"/>
    </source>
</evidence>
<sequence length="416" mass="44524">MYKGVFIYMKKRLLATVLAAVMIISGTQIAGATSLSQARSQKNQAQNKLDSVNSQIADIESQQSSLQSEIDKVDSDLVDVLVSLDLISDQIDQKKVELAQAESDLAAAKEKEAEQYDAMKNRIRYMYENGDSSFLDAFVGAQSFADVLNKVENFSKVYDYDRNLLVEYQNTKTEVANLVTQVEEEKKDLEENQATYQEQQKNLEEMKAQKSSQMSDFENQLAQAQSLAAQYKQTVAEQNAIIAQKLAEAQTVKTSTAGVSNVANNNSSSSSKSESKKSSDSDSGNSNSESSSSDSSSSSSGSGSGSAVASYGCQFVGNPYVWGGESLTNGADCSGFVKSVYGHFGVSLPHSSGALTGVGRAVSTSDMQPGDIVCYSGHVAIYIGGGQIVHASSPSTGIKIGPVNYGKSIIAVRRIF</sequence>
<evidence type="ECO:0000256" key="6">
    <source>
        <dbReference type="SAM" id="Coils"/>
    </source>
</evidence>
<evidence type="ECO:0000256" key="3">
    <source>
        <dbReference type="ARBA" id="ARBA00022729"/>
    </source>
</evidence>
<evidence type="ECO:0000313" key="11">
    <source>
        <dbReference type="Proteomes" id="UP000245288"/>
    </source>
</evidence>
<proteinExistence type="inferred from homology"/>
<name>A0A2V1JQM3_EUBRA</name>
<comment type="caution">
    <text evidence="10">The sequence shown here is derived from an EMBL/GenBank/DDBJ whole genome shotgun (WGS) entry which is preliminary data.</text>
</comment>
<feature type="coiled-coil region" evidence="6">
    <location>
        <begin position="165"/>
        <end position="234"/>
    </location>
</feature>
<comment type="similarity">
    <text evidence="1">Belongs to the peptidase C40 family.</text>
</comment>
<dbReference type="GO" id="GO:0008234">
    <property type="term" value="F:cysteine-type peptidase activity"/>
    <property type="evidence" value="ECO:0007669"/>
    <property type="project" value="UniProtKB-KW"/>
</dbReference>
<accession>A0A2V1JQM3</accession>
<keyword evidence="3 8" id="KW-0732">Signal</keyword>
<keyword evidence="2" id="KW-0645">Protease</keyword>
<dbReference type="InterPro" id="IPR038765">
    <property type="entry name" value="Papain-like_cys_pep_sf"/>
</dbReference>
<dbReference type="InterPro" id="IPR000064">
    <property type="entry name" value="NLP_P60_dom"/>
</dbReference>
<dbReference type="GO" id="GO:0006508">
    <property type="term" value="P:proteolysis"/>
    <property type="evidence" value="ECO:0007669"/>
    <property type="project" value="UniProtKB-KW"/>
</dbReference>
<keyword evidence="6" id="KW-0175">Coiled coil</keyword>
<feature type="domain" description="NlpC/P60" evidence="9">
    <location>
        <begin position="302"/>
        <end position="416"/>
    </location>
</feature>
<keyword evidence="4" id="KW-0378">Hydrolase</keyword>
<dbReference type="AlphaFoldDB" id="A0A2V1JQM3"/>
<feature type="signal peptide" evidence="8">
    <location>
        <begin position="1"/>
        <end position="30"/>
    </location>
</feature>
<keyword evidence="11" id="KW-1185">Reference proteome</keyword>
<evidence type="ECO:0000256" key="7">
    <source>
        <dbReference type="SAM" id="MobiDB-lite"/>
    </source>
</evidence>
<feature type="chain" id="PRO_5039165200" description="NlpC/P60 domain-containing protein" evidence="8">
    <location>
        <begin position="31"/>
        <end position="416"/>
    </location>
</feature>
<evidence type="ECO:0000313" key="10">
    <source>
        <dbReference type="EMBL" id="PWE85805.1"/>
    </source>
</evidence>
<protein>
    <recommendedName>
        <fullName evidence="9">NlpC/P60 domain-containing protein</fullName>
    </recommendedName>
</protein>
<dbReference type="EMBL" id="JRFU01000151">
    <property type="protein sequence ID" value="PWE85805.1"/>
    <property type="molecule type" value="Genomic_DNA"/>
</dbReference>
<evidence type="ECO:0000256" key="1">
    <source>
        <dbReference type="ARBA" id="ARBA00007074"/>
    </source>
</evidence>
<dbReference type="PANTHER" id="PTHR47053:SF1">
    <property type="entry name" value="MUREIN DD-ENDOPEPTIDASE MEPH-RELATED"/>
    <property type="match status" value="1"/>
</dbReference>
<dbReference type="Pfam" id="PF24568">
    <property type="entry name" value="CC_PcsB"/>
    <property type="match status" value="1"/>
</dbReference>
<keyword evidence="5" id="KW-0788">Thiol protease</keyword>
<dbReference type="InterPro" id="IPR051202">
    <property type="entry name" value="Peptidase_C40"/>
</dbReference>
<feature type="coiled-coil region" evidence="6">
    <location>
        <begin position="35"/>
        <end position="118"/>
    </location>
</feature>
<feature type="compositionally biased region" description="Low complexity" evidence="7">
    <location>
        <begin position="281"/>
        <end position="301"/>
    </location>
</feature>
<dbReference type="InterPro" id="IPR057309">
    <property type="entry name" value="PcsB_CC"/>
</dbReference>
<dbReference type="PANTHER" id="PTHR47053">
    <property type="entry name" value="MUREIN DD-ENDOPEPTIDASE MEPH-RELATED"/>
    <property type="match status" value="1"/>
</dbReference>
<dbReference type="Pfam" id="PF00877">
    <property type="entry name" value="NLPC_P60"/>
    <property type="match status" value="1"/>
</dbReference>
<feature type="compositionally biased region" description="Low complexity" evidence="7">
    <location>
        <begin position="258"/>
        <end position="272"/>
    </location>
</feature>